<reference evidence="3" key="1">
    <citation type="journal article" date="2019" name="Int. J. Syst. Evol. Microbiol.">
        <title>The Global Catalogue of Microorganisms (GCM) 10K type strain sequencing project: providing services to taxonomists for standard genome sequencing and annotation.</title>
        <authorList>
            <consortium name="The Broad Institute Genomics Platform"/>
            <consortium name="The Broad Institute Genome Sequencing Center for Infectious Disease"/>
            <person name="Wu L."/>
            <person name="Ma J."/>
        </authorList>
    </citation>
    <scope>NUCLEOTIDE SEQUENCE [LARGE SCALE GENOMIC DNA]</scope>
    <source>
        <strain evidence="3">CGMCC 4.7106</strain>
    </source>
</reference>
<organism evidence="2 3">
    <name type="scientific">Luteolibacter algae</name>
    <dbReference type="NCBI Taxonomy" id="454151"/>
    <lineage>
        <taxon>Bacteria</taxon>
        <taxon>Pseudomonadati</taxon>
        <taxon>Verrucomicrobiota</taxon>
        <taxon>Verrucomicrobiia</taxon>
        <taxon>Verrucomicrobiales</taxon>
        <taxon>Verrucomicrobiaceae</taxon>
        <taxon>Luteolibacter</taxon>
    </lineage>
</organism>
<name>A0ABW5DBR3_9BACT</name>
<feature type="compositionally biased region" description="Basic and acidic residues" evidence="1">
    <location>
        <begin position="54"/>
        <end position="63"/>
    </location>
</feature>
<feature type="compositionally biased region" description="Basic and acidic residues" evidence="1">
    <location>
        <begin position="14"/>
        <end position="47"/>
    </location>
</feature>
<accession>A0ABW5DBR3</accession>
<gene>
    <name evidence="2" type="ORF">ACFSSA_14525</name>
</gene>
<keyword evidence="3" id="KW-1185">Reference proteome</keyword>
<evidence type="ECO:0000313" key="3">
    <source>
        <dbReference type="Proteomes" id="UP001597375"/>
    </source>
</evidence>
<feature type="region of interest" description="Disordered" evidence="1">
    <location>
        <begin position="1"/>
        <end position="73"/>
    </location>
</feature>
<dbReference type="EMBL" id="JBHUIT010000034">
    <property type="protein sequence ID" value="MFD2257895.1"/>
    <property type="molecule type" value="Genomic_DNA"/>
</dbReference>
<evidence type="ECO:0000256" key="1">
    <source>
        <dbReference type="SAM" id="MobiDB-lite"/>
    </source>
</evidence>
<dbReference type="RefSeq" id="WP_386821295.1">
    <property type="nucleotide sequence ID" value="NZ_JBHUIT010000034.1"/>
</dbReference>
<protein>
    <submittedName>
        <fullName evidence="2">Uncharacterized protein</fullName>
    </submittedName>
</protein>
<feature type="compositionally biased region" description="Polar residues" evidence="1">
    <location>
        <begin position="64"/>
        <end position="73"/>
    </location>
</feature>
<dbReference type="Proteomes" id="UP001597375">
    <property type="component" value="Unassembled WGS sequence"/>
</dbReference>
<comment type="caution">
    <text evidence="2">The sequence shown here is derived from an EMBL/GenBank/DDBJ whole genome shotgun (WGS) entry which is preliminary data.</text>
</comment>
<sequence length="73" mass="8040">MSENTSSKSSGNHSENHLTEKDIKRGEEDSKDKSHLRANEEDAHIPDTELTNSKPEDSEKNENDPTSGKSATS</sequence>
<evidence type="ECO:0000313" key="2">
    <source>
        <dbReference type="EMBL" id="MFD2257895.1"/>
    </source>
</evidence>
<feature type="compositionally biased region" description="Polar residues" evidence="1">
    <location>
        <begin position="1"/>
        <end position="13"/>
    </location>
</feature>
<proteinExistence type="predicted"/>